<feature type="chain" id="PRO_5012161455" evidence="3">
    <location>
        <begin position="24"/>
        <end position="610"/>
    </location>
</feature>
<dbReference type="Pfam" id="PF10531">
    <property type="entry name" value="SLBB"/>
    <property type="match status" value="1"/>
</dbReference>
<dbReference type="Proteomes" id="UP000186469">
    <property type="component" value="Unassembled WGS sequence"/>
</dbReference>
<dbReference type="GO" id="GO:0015159">
    <property type="term" value="F:polysaccharide transmembrane transporter activity"/>
    <property type="evidence" value="ECO:0007669"/>
    <property type="project" value="InterPro"/>
</dbReference>
<proteinExistence type="predicted"/>
<dbReference type="InterPro" id="IPR019554">
    <property type="entry name" value="Soluble_ligand-bd"/>
</dbReference>
<feature type="domain" description="Soluble ligand binding" evidence="5">
    <location>
        <begin position="513"/>
        <end position="556"/>
    </location>
</feature>
<gene>
    <name evidence="6" type="ORF">SAMN02745728_02275</name>
</gene>
<feature type="domain" description="Polysaccharide export protein N-terminal" evidence="4">
    <location>
        <begin position="139"/>
        <end position="209"/>
    </location>
</feature>
<evidence type="ECO:0000313" key="6">
    <source>
        <dbReference type="EMBL" id="SHN72050.1"/>
    </source>
</evidence>
<dbReference type="PANTHER" id="PTHR33619">
    <property type="entry name" value="POLYSACCHARIDE EXPORT PROTEIN GFCE-RELATED"/>
    <property type="match status" value="1"/>
</dbReference>
<dbReference type="RefSeq" id="WP_084650701.1">
    <property type="nucleotide sequence ID" value="NZ_FRDI01000016.1"/>
</dbReference>
<dbReference type="Pfam" id="PF02563">
    <property type="entry name" value="Poly_export"/>
    <property type="match status" value="1"/>
</dbReference>
<dbReference type="InterPro" id="IPR049712">
    <property type="entry name" value="Poly_export"/>
</dbReference>
<accession>A0A1M7TMY9</accession>
<organism evidence="6 7">
    <name type="scientific">Desulfovibrio litoralis DSM 11393</name>
    <dbReference type="NCBI Taxonomy" id="1121455"/>
    <lineage>
        <taxon>Bacteria</taxon>
        <taxon>Pseudomonadati</taxon>
        <taxon>Thermodesulfobacteriota</taxon>
        <taxon>Desulfovibrionia</taxon>
        <taxon>Desulfovibrionales</taxon>
        <taxon>Desulfovibrionaceae</taxon>
        <taxon>Desulfovibrio</taxon>
    </lineage>
</organism>
<evidence type="ECO:0000259" key="5">
    <source>
        <dbReference type="Pfam" id="PF10531"/>
    </source>
</evidence>
<keyword evidence="1 3" id="KW-0732">Signal</keyword>
<evidence type="ECO:0000313" key="7">
    <source>
        <dbReference type="Proteomes" id="UP000186469"/>
    </source>
</evidence>
<feature type="region of interest" description="Disordered" evidence="2">
    <location>
        <begin position="31"/>
        <end position="71"/>
    </location>
</feature>
<feature type="compositionally biased region" description="Polar residues" evidence="2">
    <location>
        <begin position="31"/>
        <end position="61"/>
    </location>
</feature>
<keyword evidence="7" id="KW-1185">Reference proteome</keyword>
<dbReference type="PANTHER" id="PTHR33619:SF3">
    <property type="entry name" value="POLYSACCHARIDE EXPORT PROTEIN GFCE-RELATED"/>
    <property type="match status" value="1"/>
</dbReference>
<evidence type="ECO:0000256" key="3">
    <source>
        <dbReference type="SAM" id="SignalP"/>
    </source>
</evidence>
<evidence type="ECO:0000256" key="2">
    <source>
        <dbReference type="SAM" id="MobiDB-lite"/>
    </source>
</evidence>
<sequence length="610" mass="66239">MQRFFIVFALILVPFIFSTQAKAQTTLDNGLSGNGFTQTTSPSAMRGTVPSNMPMSGSLPSGQGAGQKPQALTINPNEGNMNQSPLFVPGYSPFSTIYNNNSKPAWAQGAYTTYFKSIPPFGANLFQGFFAGTYHAGINEKYIITPGDRILVHIWGATAFDEVLMVDQQGNIFLPEVGPVRVGGLPNSSLQNAVKDSLSAAYRSNVQAYATLLSAQPVAVYVTGFVKNPGRYAGGTTDSALYYIDRAGGILPERGSYRDIKIQRNGRTIASIDLYNFILKGNVFNSDLQDGDVIVVGPKGKSILATGLIPQHAVFESLNKRFTGSDLNALTNPESATSHVSIRGTRNTEPFHVYLTLKEFDKFELNPNDSVEYLADKAGKTIMVSVSGATLNQSHFPVTNTTTLRTLLSYVAVNPDLAQTSAVYIKRRSIAEQQKKTIKDSLWRLEHSVLTATSSSANEAEIRIREAELVQNFVQRAATVEPDGVVVVTHNGLISDMILEDGDEIVIPQFSDVVQVSGEVMMPKAVAYSSKYTLKDYVNNSGGYTDRADENDILIVHANGAISSSSNTKIGPGDLLMVMPKYDSKDMQIVKDITQILYQIAVATRVVVSM</sequence>
<feature type="signal peptide" evidence="3">
    <location>
        <begin position="1"/>
        <end position="23"/>
    </location>
</feature>
<dbReference type="Gene3D" id="3.10.560.10">
    <property type="entry name" value="Outer membrane lipoprotein wza domain like"/>
    <property type="match status" value="3"/>
</dbReference>
<protein>
    <submittedName>
        <fullName evidence="6">Protein involved in polysaccharide export, contains SLBB domain of the beta-grasp fold</fullName>
    </submittedName>
</protein>
<name>A0A1M7TMY9_9BACT</name>
<evidence type="ECO:0000259" key="4">
    <source>
        <dbReference type="Pfam" id="PF02563"/>
    </source>
</evidence>
<evidence type="ECO:0000256" key="1">
    <source>
        <dbReference type="ARBA" id="ARBA00022729"/>
    </source>
</evidence>
<dbReference type="InterPro" id="IPR003715">
    <property type="entry name" value="Poly_export_N"/>
</dbReference>
<dbReference type="OrthoDB" id="9815244at2"/>
<dbReference type="AlphaFoldDB" id="A0A1M7TMY9"/>
<dbReference type="Gene3D" id="3.30.1950.10">
    <property type="entry name" value="wza like domain"/>
    <property type="match status" value="1"/>
</dbReference>
<dbReference type="EMBL" id="FRDI01000016">
    <property type="protein sequence ID" value="SHN72050.1"/>
    <property type="molecule type" value="Genomic_DNA"/>
</dbReference>
<reference evidence="6 7" key="1">
    <citation type="submission" date="2016-12" db="EMBL/GenBank/DDBJ databases">
        <authorList>
            <person name="Song W.-J."/>
            <person name="Kurnit D.M."/>
        </authorList>
    </citation>
    <scope>NUCLEOTIDE SEQUENCE [LARGE SCALE GENOMIC DNA]</scope>
    <source>
        <strain evidence="6 7">DSM 11393</strain>
    </source>
</reference>
<dbReference type="STRING" id="1121455.SAMN02745728_02275"/>